<dbReference type="Proteomes" id="UP000005113">
    <property type="component" value="Unassembled WGS sequence"/>
</dbReference>
<dbReference type="HOGENOM" id="CLU_495108_0_0_10"/>
<proteinExistence type="predicted"/>
<name>J1I1C8_9BACT</name>
<dbReference type="EMBL" id="JH719942">
    <property type="protein sequence ID" value="EJF52490.1"/>
    <property type="molecule type" value="Genomic_DNA"/>
</dbReference>
<organism evidence="1 2">
    <name type="scientific">Saprospira grandis DSM 2844</name>
    <dbReference type="NCBI Taxonomy" id="694433"/>
    <lineage>
        <taxon>Bacteria</taxon>
        <taxon>Pseudomonadati</taxon>
        <taxon>Bacteroidota</taxon>
        <taxon>Saprospiria</taxon>
        <taxon>Saprospirales</taxon>
        <taxon>Saprospiraceae</taxon>
        <taxon>Saprospira</taxon>
    </lineage>
</organism>
<evidence type="ECO:0000313" key="2">
    <source>
        <dbReference type="Proteomes" id="UP000005113"/>
    </source>
</evidence>
<dbReference type="AlphaFoldDB" id="J1I1C8"/>
<gene>
    <name evidence="1" type="ORF">SapgrDRAFT_0748</name>
</gene>
<reference evidence="2" key="1">
    <citation type="journal article" date="2012" name="Stand. Genomic Sci.">
        <title>Permanent draft genome sequence of the gliding predator Saprospira grandis strain Sa g1 (= HR1).</title>
        <authorList>
            <person name="Mavromatis K."/>
            <person name="Chertkov O."/>
            <person name="Lapidus A."/>
            <person name="Nolan M."/>
            <person name="Lucas S."/>
            <person name="Tice H."/>
            <person name="Del Rio T.G."/>
            <person name="Cheng J.F."/>
            <person name="Han C."/>
            <person name="Tapia R."/>
            <person name="Bruce D."/>
            <person name="Goodwin L.A."/>
            <person name="Pitluck S."/>
            <person name="Huntemann M."/>
            <person name="Liolios K."/>
            <person name="Pagani I."/>
            <person name="Ivanova N."/>
            <person name="Mikhailova N."/>
            <person name="Pati A."/>
            <person name="Chen A."/>
            <person name="Palaniappan K."/>
            <person name="Land M."/>
            <person name="Brambilla E.M."/>
            <person name="Rohde M."/>
            <person name="Spring S."/>
            <person name="Goker M."/>
            <person name="Detter J.C."/>
            <person name="Bristow J."/>
            <person name="Eisen J.A."/>
            <person name="Markowitz V."/>
            <person name="Hugenholtz P."/>
            <person name="Kyrpides N.C."/>
            <person name="Klenk H.P."/>
            <person name="Woyke T."/>
        </authorList>
    </citation>
    <scope>NUCLEOTIDE SEQUENCE [LARGE SCALE GENOMIC DNA]</scope>
    <source>
        <strain evidence="2">DSM 2844</strain>
    </source>
</reference>
<accession>J1I1C8</accession>
<dbReference type="RefSeq" id="WP_002657478.1">
    <property type="nucleotide sequence ID" value="NZ_JH719942.1"/>
</dbReference>
<sequence length="550" mass="64184">MLLENLPPKSFVLGFGITFYQHNKIVAFEEIFKSALKTVEYHSKIYPNSNCINDLHIRLTLDYSTFDSVLSVMVEHFQRIAEDVSEFFGINIFVEYSTRAQILISHQNLIQLYELFGDEFSVGVNSFVLNWPPEREVYDQEEYYQIIIGPGNNYSLALKEFLIGWTAPLQRKYRDLIAAEFITNDSGSYFYLSLKGNIRIYSWNEQFQDMLDLLETKPKDLAATFGYYQQNRGSMFGGELGRGIISQVKSLKVDLLLSCGFPEFYHFKASKRLKMIDEMEGRQVLVGNLNPKSFVLSFSITFYEFDKIAAFEKMFKSALKAVEYHSKIYPSSDYPNDLYVRLIFDYGIFDSVLSVMVEHFQRIAEDVSEFSGINIYLNYNTRAQILIRHQNLIQLYELFGEFFSIGMDSVTLDWSDEWMAHPREEYYQIIIGPENNFSLALKEFLIEWTAPLQRKYRDLIAAEFITNDSGSYFYLSLKRAIDVFLWNDQFQDMLNLLASKPKDLVTTFGFYQRNRNRMRGGEVNSEIMSQLTSVKLDLLLSFGLPEFFID</sequence>
<evidence type="ECO:0000313" key="1">
    <source>
        <dbReference type="EMBL" id="EJF52490.1"/>
    </source>
</evidence>
<protein>
    <submittedName>
        <fullName evidence="1">Uncharacterized protein</fullName>
    </submittedName>
</protein>